<accession>A0A699ID14</accession>
<dbReference type="EMBL" id="BKCJ010277123">
    <property type="protein sequence ID" value="GEZ42323.1"/>
    <property type="molecule type" value="Genomic_DNA"/>
</dbReference>
<evidence type="ECO:0000256" key="1">
    <source>
        <dbReference type="SAM" id="MobiDB-lite"/>
    </source>
</evidence>
<dbReference type="InterPro" id="IPR000477">
    <property type="entry name" value="RT_dom"/>
</dbReference>
<evidence type="ECO:0000313" key="3">
    <source>
        <dbReference type="EMBL" id="GEZ42323.1"/>
    </source>
</evidence>
<dbReference type="Pfam" id="PF00078">
    <property type="entry name" value="RVT_1"/>
    <property type="match status" value="1"/>
</dbReference>
<keyword evidence="3" id="KW-0548">Nucleotidyltransferase</keyword>
<dbReference type="Pfam" id="PF17921">
    <property type="entry name" value="Integrase_H2C2"/>
    <property type="match status" value="1"/>
</dbReference>
<gene>
    <name evidence="3" type="ORF">Tci_514296</name>
</gene>
<dbReference type="GO" id="GO:0015074">
    <property type="term" value="P:DNA integration"/>
    <property type="evidence" value="ECO:0007669"/>
    <property type="project" value="InterPro"/>
</dbReference>
<keyword evidence="3" id="KW-0808">Transferase</keyword>
<organism evidence="3">
    <name type="scientific">Tanacetum cinerariifolium</name>
    <name type="common">Dalmatian daisy</name>
    <name type="synonym">Chrysanthemum cinerariifolium</name>
    <dbReference type="NCBI Taxonomy" id="118510"/>
    <lineage>
        <taxon>Eukaryota</taxon>
        <taxon>Viridiplantae</taxon>
        <taxon>Streptophyta</taxon>
        <taxon>Embryophyta</taxon>
        <taxon>Tracheophyta</taxon>
        <taxon>Spermatophyta</taxon>
        <taxon>Magnoliopsida</taxon>
        <taxon>eudicotyledons</taxon>
        <taxon>Gunneridae</taxon>
        <taxon>Pentapetalae</taxon>
        <taxon>asterids</taxon>
        <taxon>campanulids</taxon>
        <taxon>Asterales</taxon>
        <taxon>Asteraceae</taxon>
        <taxon>Asteroideae</taxon>
        <taxon>Anthemideae</taxon>
        <taxon>Anthemidinae</taxon>
        <taxon>Tanacetum</taxon>
    </lineage>
</organism>
<reference evidence="3" key="1">
    <citation type="journal article" date="2019" name="Sci. Rep.">
        <title>Draft genome of Tanacetum cinerariifolium, the natural source of mosquito coil.</title>
        <authorList>
            <person name="Yamashiro T."/>
            <person name="Shiraishi A."/>
            <person name="Satake H."/>
            <person name="Nakayama K."/>
        </authorList>
    </citation>
    <scope>NUCLEOTIDE SEQUENCE</scope>
</reference>
<name>A0A699ID14_TANCI</name>
<dbReference type="Gene3D" id="1.10.340.70">
    <property type="match status" value="1"/>
</dbReference>
<dbReference type="AlphaFoldDB" id="A0A699ID14"/>
<protein>
    <submittedName>
        <fullName evidence="3">Putative reverse transcriptase domain-containing protein</fullName>
    </submittedName>
</protein>
<feature type="compositionally biased region" description="Polar residues" evidence="1">
    <location>
        <begin position="7"/>
        <end position="21"/>
    </location>
</feature>
<proteinExistence type="predicted"/>
<dbReference type="InterPro" id="IPR053134">
    <property type="entry name" value="RNA-dir_DNA_polymerase"/>
</dbReference>
<dbReference type="InterPro" id="IPR001584">
    <property type="entry name" value="Integrase_cat-core"/>
</dbReference>
<dbReference type="PANTHER" id="PTHR24559:SF444">
    <property type="entry name" value="REVERSE TRANSCRIPTASE DOMAIN-CONTAINING PROTEIN"/>
    <property type="match status" value="1"/>
</dbReference>
<feature type="region of interest" description="Disordered" evidence="1">
    <location>
        <begin position="1"/>
        <end position="21"/>
    </location>
</feature>
<dbReference type="Gene3D" id="3.30.70.270">
    <property type="match status" value="1"/>
</dbReference>
<dbReference type="GO" id="GO:0003964">
    <property type="term" value="F:RNA-directed DNA polymerase activity"/>
    <property type="evidence" value="ECO:0007669"/>
    <property type="project" value="UniProtKB-KW"/>
</dbReference>
<keyword evidence="3" id="KW-0695">RNA-directed DNA polymerase</keyword>
<dbReference type="PANTHER" id="PTHR24559">
    <property type="entry name" value="TRANSPOSON TY3-I GAG-POL POLYPROTEIN"/>
    <property type="match status" value="1"/>
</dbReference>
<evidence type="ECO:0000259" key="2">
    <source>
        <dbReference type="PROSITE" id="PS50994"/>
    </source>
</evidence>
<dbReference type="InterPro" id="IPR041588">
    <property type="entry name" value="Integrase_H2C2"/>
</dbReference>
<dbReference type="SUPFAM" id="SSF56672">
    <property type="entry name" value="DNA/RNA polymerases"/>
    <property type="match status" value="1"/>
</dbReference>
<feature type="domain" description="Integrase catalytic" evidence="2">
    <location>
        <begin position="684"/>
        <end position="792"/>
    </location>
</feature>
<comment type="caution">
    <text evidence="3">The sequence shown here is derived from an EMBL/GenBank/DDBJ whole genome shotgun (WGS) entry which is preliminary data.</text>
</comment>
<dbReference type="Gene3D" id="3.10.10.10">
    <property type="entry name" value="HIV Type 1 Reverse Transcriptase, subunit A, domain 1"/>
    <property type="match status" value="2"/>
</dbReference>
<dbReference type="InterPro" id="IPR043502">
    <property type="entry name" value="DNA/RNA_pol_sf"/>
</dbReference>
<dbReference type="InterPro" id="IPR012337">
    <property type="entry name" value="RNaseH-like_sf"/>
</dbReference>
<dbReference type="SUPFAM" id="SSF53098">
    <property type="entry name" value="Ribonuclease H-like"/>
    <property type="match status" value="1"/>
</dbReference>
<dbReference type="CDD" id="cd01647">
    <property type="entry name" value="RT_LTR"/>
    <property type="match status" value="1"/>
</dbReference>
<sequence length="792" mass="91915">MARTRRSATTQNPTNPGGVNQTELDQLVIQHMDDALAAIEAKRSSTQGDTKPTATTNRTFFQVSKVADDDNVKYVACIMLDGALTWWNLYVRTIDLGENTVDNKRKWEGNHNNNNYNQNKRQEVARFYTTGPTDKGMYAGNLPHCSKWEGNHNNNNYNQNKRQEVARFYTTGPTDKGMYAGNLPHCNPLPEKQIKETKTTRGTHLPAMLVGGILRMRVQKHGTKAEETDSEATKIATTRTRETKMEETMVRETKMETKLILDYTVISCHEKQVRIPYKNEVLVIQGVRMKSRMSIISCIKTQKCIEKGCPVFQIQLTEKGTEEKQLKDLPIVRDFLEVFSEDFPGLPLARHVEFQIDLVPRAEPITRAPYRLVPTEMKELSDQIKELSNKGIDDLFDQLQGSSVYSKIDLRLGYHQLRVREEDVSKTAFKTRYDHYEFQVIPFVLTNAPVVFMDLMNCVCKPYFDQFVIVFIDDILIYSHNKKEHEKHLKTILELLKEDKLFIEGFSKIIKSLTELTRKNKKFDWEEEQEAVFQLLNQLYDALILALPKEGIQHEATTFLELLSDYDFKIRYHPGKANARKFENFKTDDIEGMIKKLEPRADSKLCLENKSWLPCFCDLRALIMHESHKSKYSVHLSSNKMYQDLKKLYWWPNMKADITSYVSKCLTCSRVKAKCQKSSGLLVQPEIPQWNKERITMDFIMGLLRTSSGYDSIWVIVDCLTKLAHFLPKKKTDQMEKLTRLYLKEVASRHEVPISIIFDRKGRFTLRFWQPLQEALGTRLDISTAYHLQTDE</sequence>
<dbReference type="PROSITE" id="PS50994">
    <property type="entry name" value="INTEGRASE"/>
    <property type="match status" value="1"/>
</dbReference>
<dbReference type="GO" id="GO:0003676">
    <property type="term" value="F:nucleic acid binding"/>
    <property type="evidence" value="ECO:0007669"/>
    <property type="project" value="InterPro"/>
</dbReference>
<dbReference type="InterPro" id="IPR043128">
    <property type="entry name" value="Rev_trsase/Diguanyl_cyclase"/>
</dbReference>
<dbReference type="Gene3D" id="3.30.420.10">
    <property type="entry name" value="Ribonuclease H-like superfamily/Ribonuclease H"/>
    <property type="match status" value="1"/>
</dbReference>
<dbReference type="InterPro" id="IPR036397">
    <property type="entry name" value="RNaseH_sf"/>
</dbReference>